<protein>
    <submittedName>
        <fullName evidence="6">Flagellar protein FliS</fullName>
    </submittedName>
</protein>
<dbReference type="SUPFAM" id="SSF101116">
    <property type="entry name" value="Flagellar export chaperone FliS"/>
    <property type="match status" value="1"/>
</dbReference>
<evidence type="ECO:0000256" key="2">
    <source>
        <dbReference type="ARBA" id="ARBA00008787"/>
    </source>
</evidence>
<dbReference type="GO" id="GO:0071973">
    <property type="term" value="P:bacterial-type flagellum-dependent cell motility"/>
    <property type="evidence" value="ECO:0007669"/>
    <property type="project" value="TreeGrafter"/>
</dbReference>
<dbReference type="Proteomes" id="UP000198507">
    <property type="component" value="Unassembled WGS sequence"/>
</dbReference>
<dbReference type="GO" id="GO:0044780">
    <property type="term" value="P:bacterial-type flagellum assembly"/>
    <property type="evidence" value="ECO:0007669"/>
    <property type="project" value="InterPro"/>
</dbReference>
<proteinExistence type="inferred from homology"/>
<evidence type="ECO:0000313" key="6">
    <source>
        <dbReference type="EMBL" id="SET96509.1"/>
    </source>
</evidence>
<comment type="similarity">
    <text evidence="2">Belongs to the FliS family.</text>
</comment>
<dbReference type="InterPro" id="IPR003713">
    <property type="entry name" value="FliS"/>
</dbReference>
<dbReference type="NCBIfam" id="TIGR00208">
    <property type="entry name" value="fliS"/>
    <property type="match status" value="1"/>
</dbReference>
<keyword evidence="6" id="KW-0966">Cell projection</keyword>
<keyword evidence="6" id="KW-0282">Flagellum</keyword>
<comment type="subcellular location">
    <subcellularLocation>
        <location evidence="1">Cytoplasm</location>
        <location evidence="1">Cytosol</location>
    </subcellularLocation>
</comment>
<dbReference type="GO" id="GO:0005829">
    <property type="term" value="C:cytosol"/>
    <property type="evidence" value="ECO:0007669"/>
    <property type="project" value="UniProtKB-SubCell"/>
</dbReference>
<reference evidence="7" key="1">
    <citation type="submission" date="2016-10" db="EMBL/GenBank/DDBJ databases">
        <authorList>
            <person name="Varghese N."/>
            <person name="Submissions S."/>
        </authorList>
    </citation>
    <scope>NUCLEOTIDE SEQUENCE [LARGE SCALE GENOMIC DNA]</scope>
    <source>
        <strain evidence="7">DSM 44209</strain>
    </source>
</reference>
<dbReference type="Gene3D" id="1.20.120.340">
    <property type="entry name" value="Flagellar protein FliS"/>
    <property type="match status" value="1"/>
</dbReference>
<dbReference type="CDD" id="cd16098">
    <property type="entry name" value="FliS"/>
    <property type="match status" value="1"/>
</dbReference>
<keyword evidence="5" id="KW-0143">Chaperone</keyword>
<name>A0A1I0IJT4_9ACTN</name>
<dbReference type="RefSeq" id="WP_091448435.1">
    <property type="nucleotide sequence ID" value="NZ_FOIE01000012.1"/>
</dbReference>
<accession>A0A1I0IJT4</accession>
<dbReference type="Pfam" id="PF02561">
    <property type="entry name" value="FliS"/>
    <property type="match status" value="1"/>
</dbReference>
<dbReference type="PANTHER" id="PTHR34773">
    <property type="entry name" value="FLAGELLAR SECRETION CHAPERONE FLIS"/>
    <property type="match status" value="1"/>
</dbReference>
<dbReference type="EMBL" id="FOIE01000012">
    <property type="protein sequence ID" value="SET96509.1"/>
    <property type="molecule type" value="Genomic_DNA"/>
</dbReference>
<dbReference type="InterPro" id="IPR036584">
    <property type="entry name" value="FliS_sf"/>
</dbReference>
<evidence type="ECO:0000256" key="1">
    <source>
        <dbReference type="ARBA" id="ARBA00004514"/>
    </source>
</evidence>
<sequence length="128" mass="14277">MSTASLRSRYLGDSVATASPQRILVMLYDRLVLDLERAEMALDTGDRTEAAAQIQHAQDIVFELRESLRVDAWEGGPRLAALYTWMITELVQAGVKRDRNRVTSCRQIAEPLRDAWRQAAATLATSSA</sequence>
<keyword evidence="4" id="KW-1005">Bacterial flagellum biogenesis</keyword>
<dbReference type="AlphaFoldDB" id="A0A1I0IJT4"/>
<dbReference type="PANTHER" id="PTHR34773:SF1">
    <property type="entry name" value="FLAGELLAR SECRETION CHAPERONE FLIS"/>
    <property type="match status" value="1"/>
</dbReference>
<keyword evidence="6" id="KW-0969">Cilium</keyword>
<evidence type="ECO:0000256" key="5">
    <source>
        <dbReference type="ARBA" id="ARBA00023186"/>
    </source>
</evidence>
<organism evidence="6 7">
    <name type="scientific">Geodermatophilus poikilotrophus</name>
    <dbReference type="NCBI Taxonomy" id="1333667"/>
    <lineage>
        <taxon>Bacteria</taxon>
        <taxon>Bacillati</taxon>
        <taxon>Actinomycetota</taxon>
        <taxon>Actinomycetes</taxon>
        <taxon>Geodermatophilales</taxon>
        <taxon>Geodermatophilaceae</taxon>
        <taxon>Geodermatophilus</taxon>
    </lineage>
</organism>
<evidence type="ECO:0000256" key="3">
    <source>
        <dbReference type="ARBA" id="ARBA00022490"/>
    </source>
</evidence>
<evidence type="ECO:0000256" key="4">
    <source>
        <dbReference type="ARBA" id="ARBA00022795"/>
    </source>
</evidence>
<dbReference type="OrthoDB" id="3268516at2"/>
<gene>
    <name evidence="6" type="ORF">SAMN04488546_4443</name>
</gene>
<evidence type="ECO:0000313" key="7">
    <source>
        <dbReference type="Proteomes" id="UP000198507"/>
    </source>
</evidence>
<keyword evidence="7" id="KW-1185">Reference proteome</keyword>
<keyword evidence="3" id="KW-0963">Cytoplasm</keyword>